<gene>
    <name evidence="4" type="ORF">DCC81_22880</name>
</gene>
<dbReference type="InterPro" id="IPR023214">
    <property type="entry name" value="HAD_sf"/>
</dbReference>
<evidence type="ECO:0000256" key="3">
    <source>
        <dbReference type="ARBA" id="ARBA00022842"/>
    </source>
</evidence>
<dbReference type="PANTHER" id="PTHR43344">
    <property type="entry name" value="PHOSPHOSERINE PHOSPHATASE"/>
    <property type="match status" value="1"/>
</dbReference>
<comment type="caution">
    <text evidence="4">The sequence shown here is derived from an EMBL/GenBank/DDBJ whole genome shotgun (WGS) entry which is preliminary data.</text>
</comment>
<name>A0A2T7BDT7_9BACT</name>
<dbReference type="OrthoDB" id="9794212at2"/>
<dbReference type="NCBIfam" id="TIGR01490">
    <property type="entry name" value="HAD-SF-IB-hyp1"/>
    <property type="match status" value="1"/>
</dbReference>
<keyword evidence="3" id="KW-0460">Magnesium</keyword>
<dbReference type="AlphaFoldDB" id="A0A2T7BDT7"/>
<protein>
    <submittedName>
        <fullName evidence="4">HAD-IB family hydrolase</fullName>
    </submittedName>
</protein>
<dbReference type="InterPro" id="IPR050582">
    <property type="entry name" value="HAD-like_SerB"/>
</dbReference>
<sequence>MVLALHYAPHPQHPGRHVQKNENVMAGLALFDFDGTITKTDTLFAIIRFVKGEKAFRRGMRKLLPHLVKFKLGLLSAQAVKEKVLTHFFKGMPMAEFRNRCGEFGYMELPLHIRKGARETIQQYVNEGARVIVVTASAEEWVRPFCTGMRIELLGSRMEVDDDGRITGKLAGLNCNGEEKVCRIKAHVTLSDYDPIHAYGDSSGDRFMLALAGQHAYFKPFR</sequence>
<dbReference type="GO" id="GO:0046872">
    <property type="term" value="F:metal ion binding"/>
    <property type="evidence" value="ECO:0007669"/>
    <property type="project" value="UniProtKB-KW"/>
</dbReference>
<accession>A0A2T7BDT7</accession>
<reference evidence="4 5" key="1">
    <citation type="submission" date="2018-04" db="EMBL/GenBank/DDBJ databases">
        <title>Chitinophaga fuyangensis sp. nov., isolated from soil in a chemical factory.</title>
        <authorList>
            <person name="Chen K."/>
        </authorList>
    </citation>
    <scope>NUCLEOTIDE SEQUENCE [LARGE SCALE GENOMIC DNA]</scope>
    <source>
        <strain evidence="4 5">LY-1</strain>
    </source>
</reference>
<dbReference type="Gene3D" id="3.40.50.1000">
    <property type="entry name" value="HAD superfamily/HAD-like"/>
    <property type="match status" value="1"/>
</dbReference>
<evidence type="ECO:0000313" key="4">
    <source>
        <dbReference type="EMBL" id="PUZ23242.1"/>
    </source>
</evidence>
<dbReference type="Gene3D" id="1.20.1440.100">
    <property type="entry name" value="SG protein - dephosphorylation function"/>
    <property type="match status" value="1"/>
</dbReference>
<organism evidence="4 5">
    <name type="scientific">Chitinophaga parva</name>
    <dbReference type="NCBI Taxonomy" id="2169414"/>
    <lineage>
        <taxon>Bacteria</taxon>
        <taxon>Pseudomonadati</taxon>
        <taxon>Bacteroidota</taxon>
        <taxon>Chitinophagia</taxon>
        <taxon>Chitinophagales</taxon>
        <taxon>Chitinophagaceae</taxon>
        <taxon>Chitinophaga</taxon>
    </lineage>
</organism>
<evidence type="ECO:0000313" key="5">
    <source>
        <dbReference type="Proteomes" id="UP000244450"/>
    </source>
</evidence>
<dbReference type="InterPro" id="IPR006385">
    <property type="entry name" value="HAD_hydro_SerB1"/>
</dbReference>
<evidence type="ECO:0000256" key="2">
    <source>
        <dbReference type="ARBA" id="ARBA00022801"/>
    </source>
</evidence>
<keyword evidence="5" id="KW-1185">Reference proteome</keyword>
<evidence type="ECO:0000256" key="1">
    <source>
        <dbReference type="ARBA" id="ARBA00022723"/>
    </source>
</evidence>
<keyword evidence="1" id="KW-0479">Metal-binding</keyword>
<dbReference type="PANTHER" id="PTHR43344:SF13">
    <property type="entry name" value="PHOSPHATASE RV3661-RELATED"/>
    <property type="match status" value="1"/>
</dbReference>
<dbReference type="SUPFAM" id="SSF56784">
    <property type="entry name" value="HAD-like"/>
    <property type="match status" value="1"/>
</dbReference>
<proteinExistence type="predicted"/>
<dbReference type="InterPro" id="IPR036412">
    <property type="entry name" value="HAD-like_sf"/>
</dbReference>
<dbReference type="NCBIfam" id="TIGR01488">
    <property type="entry name" value="HAD-SF-IB"/>
    <property type="match status" value="1"/>
</dbReference>
<dbReference type="Proteomes" id="UP000244450">
    <property type="component" value="Unassembled WGS sequence"/>
</dbReference>
<keyword evidence="2 4" id="KW-0378">Hydrolase</keyword>
<dbReference type="GO" id="GO:0016787">
    <property type="term" value="F:hydrolase activity"/>
    <property type="evidence" value="ECO:0007669"/>
    <property type="project" value="UniProtKB-KW"/>
</dbReference>
<dbReference type="EMBL" id="QCYK01000003">
    <property type="protein sequence ID" value="PUZ23242.1"/>
    <property type="molecule type" value="Genomic_DNA"/>
</dbReference>
<dbReference type="Pfam" id="PF12710">
    <property type="entry name" value="HAD"/>
    <property type="match status" value="1"/>
</dbReference>